<dbReference type="Pfam" id="PF07583">
    <property type="entry name" value="PSCyt2"/>
    <property type="match status" value="1"/>
</dbReference>
<evidence type="ECO:0000259" key="1">
    <source>
        <dbReference type="Pfam" id="PF07583"/>
    </source>
</evidence>
<dbReference type="Proteomes" id="UP000324479">
    <property type="component" value="Unassembled WGS sequence"/>
</dbReference>
<accession>A0A5M6DEI8</accession>
<name>A0A5M6DEI8_9BACT</name>
<dbReference type="InterPro" id="IPR022655">
    <property type="entry name" value="DUF1553"/>
</dbReference>
<evidence type="ECO:0000259" key="2">
    <source>
        <dbReference type="Pfam" id="PF07587"/>
    </source>
</evidence>
<evidence type="ECO:0000313" key="4">
    <source>
        <dbReference type="Proteomes" id="UP000324479"/>
    </source>
</evidence>
<feature type="domain" description="DUF1549" evidence="1">
    <location>
        <begin position="1"/>
        <end position="34"/>
    </location>
</feature>
<dbReference type="EMBL" id="VWOX01000004">
    <property type="protein sequence ID" value="KAA5544712.1"/>
    <property type="molecule type" value="Genomic_DNA"/>
</dbReference>
<comment type="caution">
    <text evidence="3">The sequence shown here is derived from an EMBL/GenBank/DDBJ whole genome shotgun (WGS) entry which is preliminary data.</text>
</comment>
<dbReference type="InterPro" id="IPR011444">
    <property type="entry name" value="DUF1549"/>
</dbReference>
<gene>
    <name evidence="3" type="ORF">FYK55_10140</name>
</gene>
<proteinExistence type="predicted"/>
<organism evidence="3 4">
    <name type="scientific">Roseiconus nitratireducens</name>
    <dbReference type="NCBI Taxonomy" id="2605748"/>
    <lineage>
        <taxon>Bacteria</taxon>
        <taxon>Pseudomonadati</taxon>
        <taxon>Planctomycetota</taxon>
        <taxon>Planctomycetia</taxon>
        <taxon>Pirellulales</taxon>
        <taxon>Pirellulaceae</taxon>
        <taxon>Roseiconus</taxon>
    </lineage>
</organism>
<dbReference type="PANTHER" id="PTHR35889:SF3">
    <property type="entry name" value="F-BOX DOMAIN-CONTAINING PROTEIN"/>
    <property type="match status" value="1"/>
</dbReference>
<dbReference type="AlphaFoldDB" id="A0A5M6DEI8"/>
<protein>
    <submittedName>
        <fullName evidence="3">DUF1553 domain-containing protein</fullName>
    </submittedName>
</protein>
<sequence>MGLTMTCCRCHDHKYDPISQKDYFRLYAFFNQTSETGRSGRGKTPPVLEYLNPEQRLRRQSLVRQREALDAKLAAPDEAVDAQQAQWEAELRERLGTADHTIEFSPWWQLGPFELDGKKAFDQDLGPEKQVDLEATVRGQQWTQKESLADGRVNELPATIGATYLYRSILSPAAISIRVSLGSDDAIKVFLNGRQVLENFAARAAAEDQEVIDLELKEGRNDLLIKIVNTGGIAGYYFKKVGESSSGLPIDLVSAVLVSADERSTAQQKQVREAFRARHVPDWEKSVTQRDRLNQQIEQLDRQQVSVMVMDQLPAERRRETLVLERGGYDKPTEVAVTADTPDVLPPLPSGSADRLALARWLVTPEHPLTARVTVNRYWQTFFGRGIVRSTEDFGSQGSPPSHPKLLDWLARRFVDSGWNVKRMHKLIVMSATYRQKSQVRDEAYEIDPENVFLARAPRDRMPSWMLRDQALALGGLLDPMVGGPPVKPYQPEGIWAEATFGKIRYQADQGAALFRRSLYVFWRRIVGPTMFFDSAKRQTCEVKPTRTNTPLHALTTLNETAFVESARAMAQRVMMQTGLDSERIRRAFRMATAREPNEFEAGVLAERLAVLRNDYAQHPDQAEALLSVGDSPRDRELDAVEHAAMTVICSTILNLDEVLSGP</sequence>
<dbReference type="PANTHER" id="PTHR35889">
    <property type="entry name" value="CYCLOINULO-OLIGOSACCHARIDE FRUCTANOTRANSFERASE-RELATED"/>
    <property type="match status" value="1"/>
</dbReference>
<feature type="domain" description="DUF1553" evidence="2">
    <location>
        <begin position="354"/>
        <end position="606"/>
    </location>
</feature>
<reference evidence="3 4" key="1">
    <citation type="submission" date="2019-08" db="EMBL/GenBank/DDBJ databases">
        <authorList>
            <person name="Dhanesh K."/>
            <person name="Kumar G."/>
            <person name="Sasikala C."/>
            <person name="Venkata Ramana C."/>
        </authorList>
    </citation>
    <scope>NUCLEOTIDE SEQUENCE [LARGE SCALE GENOMIC DNA]</scope>
    <source>
        <strain evidence="3 4">JC645</strain>
    </source>
</reference>
<evidence type="ECO:0000313" key="3">
    <source>
        <dbReference type="EMBL" id="KAA5544712.1"/>
    </source>
</evidence>
<dbReference type="Pfam" id="PF07587">
    <property type="entry name" value="PSD1"/>
    <property type="match status" value="1"/>
</dbReference>
<keyword evidence="4" id="KW-1185">Reference proteome</keyword>